<dbReference type="PANTHER" id="PTHR42951:SF22">
    <property type="entry name" value="METALLO BETA-LACTAMASE SUPERFAMILY LIPOPROTEIN"/>
    <property type="match status" value="1"/>
</dbReference>
<evidence type="ECO:0000259" key="1">
    <source>
        <dbReference type="SMART" id="SM00849"/>
    </source>
</evidence>
<protein>
    <submittedName>
        <fullName evidence="2">Glyoxylase-like metal-dependent hydrolase (Beta-lactamase superfamily II)</fullName>
    </submittedName>
</protein>
<dbReference type="GO" id="GO:0016787">
    <property type="term" value="F:hydrolase activity"/>
    <property type="evidence" value="ECO:0007669"/>
    <property type="project" value="UniProtKB-KW"/>
</dbReference>
<dbReference type="SMART" id="SM00849">
    <property type="entry name" value="Lactamase_B"/>
    <property type="match status" value="1"/>
</dbReference>
<reference evidence="2 3" key="1">
    <citation type="submission" date="2018-11" db="EMBL/GenBank/DDBJ databases">
        <title>Sequencing the genomes of 1000 actinobacteria strains.</title>
        <authorList>
            <person name="Klenk H.-P."/>
        </authorList>
    </citation>
    <scope>NUCLEOTIDE SEQUENCE [LARGE SCALE GENOMIC DNA]</scope>
    <source>
        <strain evidence="2 3">DSM 14012</strain>
    </source>
</reference>
<sequence length="329" mass="34929">MITSSSESQAAAFRDGRIPATEHLDADTVVIAVPTGDPGNPSTLCSVLFGTDGRAIVVDPGTDTPEGREHLLQELRGIGVTTLTGVVVTHLHPDHLGLAGTLRDELAAPVLMHRLEDEAAGSTPPGPADLAVALDEWGVPADDTTVRPWATGATAPAGHLGDTRADRTLEDGELLTLPGRSIRVLHTPGHTTGHITLRDEDRGYLFTGDHVLPTIFSGLGLGARTSENPVTAYLSSLDRVRGYDGDQVVPGHGFRFTGLADRCDELAAHHLRRADEVHAALLDDPDASVWTIASRIGWSAGWDALTGLLRVSALTQTDWHRARLRQLAG</sequence>
<proteinExistence type="predicted"/>
<keyword evidence="3" id="KW-1185">Reference proteome</keyword>
<dbReference type="PANTHER" id="PTHR42951">
    <property type="entry name" value="METALLO-BETA-LACTAMASE DOMAIN-CONTAINING"/>
    <property type="match status" value="1"/>
</dbReference>
<dbReference type="InterPro" id="IPR036866">
    <property type="entry name" value="RibonucZ/Hydroxyglut_hydro"/>
</dbReference>
<dbReference type="SUPFAM" id="SSF56281">
    <property type="entry name" value="Metallo-hydrolase/oxidoreductase"/>
    <property type="match status" value="1"/>
</dbReference>
<dbReference type="AlphaFoldDB" id="A0A3N2BZT7"/>
<dbReference type="EMBL" id="RKHL01000001">
    <property type="protein sequence ID" value="ROR80786.1"/>
    <property type="molecule type" value="Genomic_DNA"/>
</dbReference>
<dbReference type="InterPro" id="IPR001279">
    <property type="entry name" value="Metallo-B-lactamas"/>
</dbReference>
<dbReference type="Proteomes" id="UP000266915">
    <property type="component" value="Unassembled WGS sequence"/>
</dbReference>
<comment type="caution">
    <text evidence="2">The sequence shown here is derived from an EMBL/GenBank/DDBJ whole genome shotgun (WGS) entry which is preliminary data.</text>
</comment>
<keyword evidence="2" id="KW-0378">Hydrolase</keyword>
<feature type="domain" description="Metallo-beta-lactamase" evidence="1">
    <location>
        <begin position="42"/>
        <end position="252"/>
    </location>
</feature>
<accession>A0A3N2BZT7</accession>
<dbReference type="Gene3D" id="3.60.15.10">
    <property type="entry name" value="Ribonuclease Z/Hydroxyacylglutathione hydrolase-like"/>
    <property type="match status" value="1"/>
</dbReference>
<evidence type="ECO:0000313" key="3">
    <source>
        <dbReference type="Proteomes" id="UP000266915"/>
    </source>
</evidence>
<evidence type="ECO:0000313" key="2">
    <source>
        <dbReference type="EMBL" id="ROR80786.1"/>
    </source>
</evidence>
<dbReference type="RefSeq" id="WP_085511766.1">
    <property type="nucleotide sequence ID" value="NZ_FXAP01000003.1"/>
</dbReference>
<dbReference type="Pfam" id="PF00753">
    <property type="entry name" value="Lactamase_B"/>
    <property type="match status" value="1"/>
</dbReference>
<dbReference type="InterPro" id="IPR050855">
    <property type="entry name" value="NDM-1-like"/>
</dbReference>
<gene>
    <name evidence="2" type="ORF">EDD42_0829</name>
</gene>
<organism evidence="2 3">
    <name type="scientific">Plantibacter flavus</name>
    <dbReference type="NCBI Taxonomy" id="150123"/>
    <lineage>
        <taxon>Bacteria</taxon>
        <taxon>Bacillati</taxon>
        <taxon>Actinomycetota</taxon>
        <taxon>Actinomycetes</taxon>
        <taxon>Micrococcales</taxon>
        <taxon>Microbacteriaceae</taxon>
        <taxon>Plantibacter</taxon>
    </lineage>
</organism>
<name>A0A3N2BZT7_9MICO</name>